<keyword evidence="3" id="KW-0863">Zinc-finger</keyword>
<dbReference type="Pfam" id="PF13589">
    <property type="entry name" value="HATPase_c_3"/>
    <property type="match status" value="1"/>
</dbReference>
<feature type="compositionally biased region" description="Polar residues" evidence="8">
    <location>
        <begin position="231"/>
        <end position="247"/>
    </location>
</feature>
<dbReference type="Gene3D" id="3.30.565.10">
    <property type="entry name" value="Histidine kinase-like ATPase, C-terminal domain"/>
    <property type="match status" value="1"/>
</dbReference>
<keyword evidence="2" id="KW-0479">Metal-binding</keyword>
<feature type="region of interest" description="Disordered" evidence="8">
    <location>
        <begin position="513"/>
        <end position="615"/>
    </location>
</feature>
<gene>
    <name evidence="10" type="ORF">NHX12_007489</name>
</gene>
<evidence type="ECO:0000256" key="7">
    <source>
        <dbReference type="SAM" id="Coils"/>
    </source>
</evidence>
<evidence type="ECO:0000313" key="11">
    <source>
        <dbReference type="Proteomes" id="UP001148018"/>
    </source>
</evidence>
<dbReference type="Proteomes" id="UP001148018">
    <property type="component" value="Unassembled WGS sequence"/>
</dbReference>
<dbReference type="InterPro" id="IPR036890">
    <property type="entry name" value="HATPase_C_sf"/>
</dbReference>
<dbReference type="OrthoDB" id="757982at2759"/>
<evidence type="ECO:0000256" key="3">
    <source>
        <dbReference type="ARBA" id="ARBA00022771"/>
    </source>
</evidence>
<evidence type="ECO:0000256" key="6">
    <source>
        <dbReference type="ARBA" id="ARBA00023242"/>
    </source>
</evidence>
<dbReference type="Pfam" id="PF17942">
    <property type="entry name" value="Morc6_S5"/>
    <property type="match status" value="1"/>
</dbReference>
<dbReference type="InterPro" id="IPR011124">
    <property type="entry name" value="Znf_CW"/>
</dbReference>
<feature type="compositionally biased region" description="Polar residues" evidence="8">
    <location>
        <begin position="527"/>
        <end position="552"/>
    </location>
</feature>
<dbReference type="SUPFAM" id="SSF55874">
    <property type="entry name" value="ATPase domain of HSP90 chaperone/DNA topoisomerase II/histidine kinase"/>
    <property type="match status" value="1"/>
</dbReference>
<dbReference type="Gene3D" id="3.30.40.100">
    <property type="match status" value="1"/>
</dbReference>
<dbReference type="InterPro" id="IPR041006">
    <property type="entry name" value="Morc_S5"/>
</dbReference>
<dbReference type="GO" id="GO:0016605">
    <property type="term" value="C:PML body"/>
    <property type="evidence" value="ECO:0007669"/>
    <property type="project" value="TreeGrafter"/>
</dbReference>
<dbReference type="AlphaFoldDB" id="A0A9Q0I9Q5"/>
<dbReference type="Pfam" id="PF07496">
    <property type="entry name" value="zf-CW"/>
    <property type="match status" value="1"/>
</dbReference>
<keyword evidence="4" id="KW-0862">Zinc</keyword>
<comment type="subcellular location">
    <subcellularLocation>
        <location evidence="1">Nucleus</location>
    </subcellularLocation>
</comment>
<dbReference type="EMBL" id="JANIIK010000113">
    <property type="protein sequence ID" value="KAJ3592362.1"/>
    <property type="molecule type" value="Genomic_DNA"/>
</dbReference>
<protein>
    <recommendedName>
        <fullName evidence="9">CW-type domain-containing protein</fullName>
    </recommendedName>
</protein>
<proteinExistence type="predicted"/>
<dbReference type="PANTHER" id="PTHR23336:SF17">
    <property type="entry name" value="MORC FAMILY CW-TYPE ZINC FINGER PROTEIN 3"/>
    <property type="match status" value="1"/>
</dbReference>
<feature type="domain" description="CW-type" evidence="9">
    <location>
        <begin position="404"/>
        <end position="454"/>
    </location>
</feature>
<evidence type="ECO:0000256" key="8">
    <source>
        <dbReference type="SAM" id="MobiDB-lite"/>
    </source>
</evidence>
<evidence type="ECO:0000259" key="9">
    <source>
        <dbReference type="PROSITE" id="PS51050"/>
    </source>
</evidence>
<dbReference type="GO" id="GO:0008270">
    <property type="term" value="F:zinc ion binding"/>
    <property type="evidence" value="ECO:0007669"/>
    <property type="project" value="UniProtKB-KW"/>
</dbReference>
<reference evidence="10" key="1">
    <citation type="submission" date="2022-07" db="EMBL/GenBank/DDBJ databases">
        <title>Chromosome-level genome of Muraenolepis orangiensis.</title>
        <authorList>
            <person name="Kim J."/>
        </authorList>
    </citation>
    <scope>NUCLEOTIDE SEQUENCE</scope>
    <source>
        <strain evidence="10">KU_S4_2022</strain>
        <tissue evidence="10">Muscle</tissue>
    </source>
</reference>
<feature type="region of interest" description="Disordered" evidence="8">
    <location>
        <begin position="228"/>
        <end position="247"/>
    </location>
</feature>
<dbReference type="GO" id="GO:0016887">
    <property type="term" value="F:ATP hydrolysis activity"/>
    <property type="evidence" value="ECO:0007669"/>
    <property type="project" value="InterPro"/>
</dbReference>
<accession>A0A9Q0I9Q5</accession>
<dbReference type="PROSITE" id="PS51050">
    <property type="entry name" value="ZF_CW"/>
    <property type="match status" value="1"/>
</dbReference>
<keyword evidence="5 7" id="KW-0175">Coiled coil</keyword>
<feature type="compositionally biased region" description="Polar residues" evidence="8">
    <location>
        <begin position="1191"/>
        <end position="1213"/>
    </location>
</feature>
<feature type="region of interest" description="Disordered" evidence="8">
    <location>
        <begin position="1181"/>
        <end position="1214"/>
    </location>
</feature>
<organism evidence="10 11">
    <name type="scientific">Muraenolepis orangiensis</name>
    <name type="common">Patagonian moray cod</name>
    <dbReference type="NCBI Taxonomy" id="630683"/>
    <lineage>
        <taxon>Eukaryota</taxon>
        <taxon>Metazoa</taxon>
        <taxon>Chordata</taxon>
        <taxon>Craniata</taxon>
        <taxon>Vertebrata</taxon>
        <taxon>Euteleostomi</taxon>
        <taxon>Actinopterygii</taxon>
        <taxon>Neopterygii</taxon>
        <taxon>Teleostei</taxon>
        <taxon>Neoteleostei</taxon>
        <taxon>Acanthomorphata</taxon>
        <taxon>Zeiogadaria</taxon>
        <taxon>Gadariae</taxon>
        <taxon>Gadiformes</taxon>
        <taxon>Muraenolepidoidei</taxon>
        <taxon>Muraenolepididae</taxon>
        <taxon>Muraenolepis</taxon>
    </lineage>
</organism>
<feature type="compositionally biased region" description="Basic and acidic residues" evidence="8">
    <location>
        <begin position="1181"/>
        <end position="1190"/>
    </location>
</feature>
<keyword evidence="6" id="KW-0539">Nucleus</keyword>
<feature type="compositionally biased region" description="Polar residues" evidence="8">
    <location>
        <begin position="598"/>
        <end position="615"/>
    </location>
</feature>
<evidence type="ECO:0000313" key="10">
    <source>
        <dbReference type="EMBL" id="KAJ3592362.1"/>
    </source>
</evidence>
<name>A0A9Q0I9Q5_9TELE</name>
<sequence>MATRNEGGVPLSTMCPKFLITNATSHTSPFSAIAELIDNAYDPDVNAKQLWIDKTQIKDKECLTFMDNGNGLNYDRMHRMLSFGYSDKKTVNGKQPIGKYGNGFKSGSMRLGDDAIVLSKSKKDLCVGMLSQSYLRATRAKQITVPIVSIQQTPEGLLSVLEEHRASLKVILQYSPFNTEEELLTELQAISSTGATTGSRIIIWNLCRTELDFITDRYDIRIPSDADDSTAALSTTPNRSTPADPNSDFSLRAYCRVLYLKPRMQINIRGQKVKTELISKSLAHVNKDFYKPSSERQNISITFGYNTKSKGRYGLMMYYKNRLIKGYHRIGCQLNANKRQGIGVIGVVVCNFLEPTHSKQDFVANDIYRNTIKRLAIKLEEYWKEIQFKRKKKGDTIPIEDTEKTPDQNWVQCDGCQKWRKMPDGFGAPPEVWYCYLNQNPEFRRCEIEEEPVDSDSEQPTNRRTYKIQEKEDQKKMGPQTSTLETPLPRPQTPRVGPSGKMDLYYLRAHNPSTSSSHLVKRDVVSLSKTPSRASLQSTTSLSESKRPMQNSLKRKLDISMNSSTIMKATANYAKQRRHTRAPIRPWQPGRDGRNPSGLRSGNIFQAQEPNGQLSGLMQSTSVERDSLREKVAKAEALSRKKEALLQQNQEKAKKIEEALLKQNLEKAKQIEDLVCSLDQSRANMVKLRADKSLFQQAREKAEALSRKKEALLQQNQEKAKKIEEALLKQNQEKAKQIEDLVCSLDQIRADMVKLRADKSLFQQAREKAEALSRKKEALLQQNQEKAKKIEEALLQQNQEKAKQIEDLVCSLDQIRADMVKLRADKSLFQQAREKAEALSREKEALLQQNQEKAKQIEEALLQQNQEKAKQIEDLVCSLDQSRADMVKLCADKSLFQQAREKAEALSREKEALLQQNQEKAKKIEEALLQQNQEKAKQIEDLVCSLDQSRADMVKLCEDKSLFQQAREKAEALSREKEALLQQNQEKAKQIEEALLQQNQEKAKQIEDLVCSLDQSRADMVKLCADKSLFQQAREKAEALSREKEALLQHNQEKAKKIEEALLQQNQEKAKQIEDLVCSLDQSRADMVKLCADKSLFQQAREKAEALSREKEALLQQNQEKAKQIEEALLQQNQEKAKLIEDLVCSLDQSRADMVELQLKVKRLEDASLSAEREQIRLREEQEAIRERHSSTQTTTGEAGDSAETSMATSGGTNRRLVELRHNVARLLLRYVPLELDQVNFECNVIDEILEQFLDENDPAPHQEH</sequence>
<keyword evidence="11" id="KW-1185">Reference proteome</keyword>
<feature type="compositionally biased region" description="Basic and acidic residues" evidence="8">
    <location>
        <begin position="467"/>
        <end position="476"/>
    </location>
</feature>
<comment type="caution">
    <text evidence="10">The sequence shown here is derived from an EMBL/GenBank/DDBJ whole genome shotgun (WGS) entry which is preliminary data.</text>
</comment>
<dbReference type="InterPro" id="IPR045261">
    <property type="entry name" value="MORC_ATPase"/>
</dbReference>
<feature type="coiled-coil region" evidence="7">
    <location>
        <begin position="618"/>
        <end position="666"/>
    </location>
</feature>
<evidence type="ECO:0000256" key="2">
    <source>
        <dbReference type="ARBA" id="ARBA00022723"/>
    </source>
</evidence>
<feature type="region of interest" description="Disordered" evidence="8">
    <location>
        <begin position="450"/>
        <end position="500"/>
    </location>
</feature>
<evidence type="ECO:0000256" key="1">
    <source>
        <dbReference type="ARBA" id="ARBA00004123"/>
    </source>
</evidence>
<evidence type="ECO:0000256" key="5">
    <source>
        <dbReference type="ARBA" id="ARBA00023054"/>
    </source>
</evidence>
<evidence type="ECO:0000256" key="4">
    <source>
        <dbReference type="ARBA" id="ARBA00022833"/>
    </source>
</evidence>
<dbReference type="PANTHER" id="PTHR23336">
    <property type="entry name" value="ZINC FINGER CW-TYPE COILED-COIL DOMAIN PROTEIN 3"/>
    <property type="match status" value="1"/>
</dbReference>